<feature type="non-terminal residue" evidence="1">
    <location>
        <position position="1"/>
    </location>
</feature>
<comment type="caution">
    <text evidence="1">The sequence shown here is derived from an EMBL/GenBank/DDBJ whole genome shotgun (WGS) entry which is preliminary data.</text>
</comment>
<sequence length="124" mass="13559">PETQKELEDVATRLATIGDDFQANWQGDGAILEQELLSCATSITSKAIYQSFETTMDIFLNSQQQSLPDPIDPYKVALVVLCTQKAISLANRSVQAASSEADELINLAVRFVSNHFPIWLGGSI</sequence>
<organism evidence="1 2">
    <name type="scientific">Stichopus japonicus</name>
    <name type="common">Sea cucumber</name>
    <dbReference type="NCBI Taxonomy" id="307972"/>
    <lineage>
        <taxon>Eukaryota</taxon>
        <taxon>Metazoa</taxon>
        <taxon>Echinodermata</taxon>
        <taxon>Eleutherozoa</taxon>
        <taxon>Echinozoa</taxon>
        <taxon>Holothuroidea</taxon>
        <taxon>Aspidochirotacea</taxon>
        <taxon>Aspidochirotida</taxon>
        <taxon>Stichopodidae</taxon>
        <taxon>Apostichopus</taxon>
    </lineage>
</organism>
<dbReference type="Proteomes" id="UP000230750">
    <property type="component" value="Unassembled WGS sequence"/>
</dbReference>
<dbReference type="EMBL" id="MRZV01000019">
    <property type="protein sequence ID" value="PIK62101.1"/>
    <property type="molecule type" value="Genomic_DNA"/>
</dbReference>
<proteinExistence type="predicted"/>
<protein>
    <submittedName>
        <fullName evidence="1">Uncharacterized protein</fullName>
    </submittedName>
</protein>
<gene>
    <name evidence="1" type="ORF">BSL78_00984</name>
</gene>
<evidence type="ECO:0000313" key="2">
    <source>
        <dbReference type="Proteomes" id="UP000230750"/>
    </source>
</evidence>
<evidence type="ECO:0000313" key="1">
    <source>
        <dbReference type="EMBL" id="PIK62101.1"/>
    </source>
</evidence>
<keyword evidence="2" id="KW-1185">Reference proteome</keyword>
<accession>A0A2G8LPE2</accession>
<dbReference type="AlphaFoldDB" id="A0A2G8LPE2"/>
<name>A0A2G8LPE2_STIJA</name>
<reference evidence="1 2" key="1">
    <citation type="journal article" date="2017" name="PLoS Biol.">
        <title>The sea cucumber genome provides insights into morphological evolution and visceral regeneration.</title>
        <authorList>
            <person name="Zhang X."/>
            <person name="Sun L."/>
            <person name="Yuan J."/>
            <person name="Sun Y."/>
            <person name="Gao Y."/>
            <person name="Zhang L."/>
            <person name="Li S."/>
            <person name="Dai H."/>
            <person name="Hamel J.F."/>
            <person name="Liu C."/>
            <person name="Yu Y."/>
            <person name="Liu S."/>
            <person name="Lin W."/>
            <person name="Guo K."/>
            <person name="Jin S."/>
            <person name="Xu P."/>
            <person name="Storey K.B."/>
            <person name="Huan P."/>
            <person name="Zhang T."/>
            <person name="Zhou Y."/>
            <person name="Zhang J."/>
            <person name="Lin C."/>
            <person name="Li X."/>
            <person name="Xing L."/>
            <person name="Huo D."/>
            <person name="Sun M."/>
            <person name="Wang L."/>
            <person name="Mercier A."/>
            <person name="Li F."/>
            <person name="Yang H."/>
            <person name="Xiang J."/>
        </authorList>
    </citation>
    <scope>NUCLEOTIDE SEQUENCE [LARGE SCALE GENOMIC DNA]</scope>
    <source>
        <strain evidence="1">Shaxun</strain>
        <tissue evidence="1">Muscle</tissue>
    </source>
</reference>